<name>A0A2G8RJH8_9RHOB</name>
<dbReference type="Proteomes" id="UP000231259">
    <property type="component" value="Unassembled WGS sequence"/>
</dbReference>
<accession>A0A2G8RJH8</accession>
<keyword evidence="2" id="KW-1185">Reference proteome</keyword>
<gene>
    <name evidence="1" type="ORF">P775_05425</name>
</gene>
<protein>
    <submittedName>
        <fullName evidence="1">Uncharacterized protein</fullName>
    </submittedName>
</protein>
<dbReference type="AlphaFoldDB" id="A0A2G8RJH8"/>
<comment type="caution">
    <text evidence="1">The sequence shown here is derived from an EMBL/GenBank/DDBJ whole genome shotgun (WGS) entry which is preliminary data.</text>
</comment>
<evidence type="ECO:0000313" key="2">
    <source>
        <dbReference type="Proteomes" id="UP000231259"/>
    </source>
</evidence>
<sequence length="50" mass="5579">MTFRQKPDPMYRIALARRHKSQSEPLNISLEISIGPAPKDGSTKSLLIEG</sequence>
<organism evidence="1 2">
    <name type="scientific">Puniceibacterium antarcticum</name>
    <dbReference type="NCBI Taxonomy" id="1206336"/>
    <lineage>
        <taxon>Bacteria</taxon>
        <taxon>Pseudomonadati</taxon>
        <taxon>Pseudomonadota</taxon>
        <taxon>Alphaproteobacteria</taxon>
        <taxon>Rhodobacterales</taxon>
        <taxon>Paracoccaceae</taxon>
        <taxon>Puniceibacterium</taxon>
    </lineage>
</organism>
<evidence type="ECO:0000313" key="1">
    <source>
        <dbReference type="EMBL" id="PIL21238.1"/>
    </source>
</evidence>
<reference evidence="1 2" key="1">
    <citation type="submission" date="2013-09" db="EMBL/GenBank/DDBJ databases">
        <title>Genome sequencing of Phaeobacter antarcticus sp. nov. SM1211.</title>
        <authorList>
            <person name="Zhang X.-Y."/>
            <person name="Liu C."/>
            <person name="Chen X.-L."/>
            <person name="Xie B.-B."/>
            <person name="Qin Q.-L."/>
            <person name="Rong J.-C."/>
            <person name="Zhang Y.-Z."/>
        </authorList>
    </citation>
    <scope>NUCLEOTIDE SEQUENCE [LARGE SCALE GENOMIC DNA]</scope>
    <source>
        <strain evidence="1 2">SM1211</strain>
    </source>
</reference>
<dbReference type="EMBL" id="AWWI01000044">
    <property type="protein sequence ID" value="PIL21238.1"/>
    <property type="molecule type" value="Genomic_DNA"/>
</dbReference>
<proteinExistence type="predicted"/>